<evidence type="ECO:0000313" key="2">
    <source>
        <dbReference type="Proteomes" id="UP001162060"/>
    </source>
</evidence>
<reference evidence="1" key="1">
    <citation type="submission" date="2024-01" db="EMBL/GenBank/DDBJ databases">
        <authorList>
            <person name="Webb A."/>
        </authorList>
    </citation>
    <scope>NUCLEOTIDE SEQUENCE</scope>
    <source>
        <strain evidence="1">Pm1</strain>
    </source>
</reference>
<dbReference type="EMBL" id="CAKLBY020000378">
    <property type="protein sequence ID" value="CAK7947226.1"/>
    <property type="molecule type" value="Genomic_DNA"/>
</dbReference>
<accession>A0AAV1VLQ0</accession>
<evidence type="ECO:0000313" key="1">
    <source>
        <dbReference type="EMBL" id="CAK7947226.1"/>
    </source>
</evidence>
<organism evidence="1 2">
    <name type="scientific">Peronospora matthiolae</name>
    <dbReference type="NCBI Taxonomy" id="2874970"/>
    <lineage>
        <taxon>Eukaryota</taxon>
        <taxon>Sar</taxon>
        <taxon>Stramenopiles</taxon>
        <taxon>Oomycota</taxon>
        <taxon>Peronosporomycetes</taxon>
        <taxon>Peronosporales</taxon>
        <taxon>Peronosporaceae</taxon>
        <taxon>Peronospora</taxon>
    </lineage>
</organism>
<gene>
    <name evidence="1" type="ORF">PM001_LOCUS32376</name>
</gene>
<sequence length="99" mass="11510">MDAAEKSMRERVVPSRLDICVQRLCLAKYELLFSDPKNRVRPRCFSSWLDEHKLNALGKRRALNLMRRGEDILDALDILVGLRVRQERSAEVQLGTCNR</sequence>
<name>A0AAV1VLQ0_9STRA</name>
<proteinExistence type="predicted"/>
<comment type="caution">
    <text evidence="1">The sequence shown here is derived from an EMBL/GenBank/DDBJ whole genome shotgun (WGS) entry which is preliminary data.</text>
</comment>
<dbReference type="AlphaFoldDB" id="A0AAV1VLQ0"/>
<dbReference type="Proteomes" id="UP001162060">
    <property type="component" value="Unassembled WGS sequence"/>
</dbReference>
<protein>
    <submittedName>
        <fullName evidence="1">Uncharacterized protein</fullName>
    </submittedName>
</protein>